<dbReference type="InterPro" id="IPR051446">
    <property type="entry name" value="HTH_trans_reg/aminotransferase"/>
</dbReference>
<dbReference type="Pfam" id="PF00392">
    <property type="entry name" value="GntR"/>
    <property type="match status" value="1"/>
</dbReference>
<dbReference type="InterPro" id="IPR000524">
    <property type="entry name" value="Tscrpt_reg_HTH_GntR"/>
</dbReference>
<dbReference type="RefSeq" id="WP_339586748.1">
    <property type="nucleotide sequence ID" value="NZ_JBBHJZ010000002.1"/>
</dbReference>
<dbReference type="InterPro" id="IPR036390">
    <property type="entry name" value="WH_DNA-bd_sf"/>
</dbReference>
<reference evidence="7 8" key="1">
    <citation type="submission" date="2024-03" db="EMBL/GenBank/DDBJ databases">
        <authorList>
            <person name="Jo J.-H."/>
        </authorList>
    </citation>
    <scope>NUCLEOTIDE SEQUENCE [LARGE SCALE GENOMIC DNA]</scope>
    <source>
        <strain evidence="7 8">PS1R-30</strain>
    </source>
</reference>
<evidence type="ECO:0000256" key="4">
    <source>
        <dbReference type="ARBA" id="ARBA00023125"/>
    </source>
</evidence>
<dbReference type="Gene3D" id="3.40.640.10">
    <property type="entry name" value="Type I PLP-dependent aspartate aminotransferase-like (Major domain)"/>
    <property type="match status" value="1"/>
</dbReference>
<evidence type="ECO:0000259" key="6">
    <source>
        <dbReference type="PROSITE" id="PS50949"/>
    </source>
</evidence>
<dbReference type="Pfam" id="PF00155">
    <property type="entry name" value="Aminotran_1_2"/>
    <property type="match status" value="1"/>
</dbReference>
<dbReference type="EMBL" id="JBBHJZ010000002">
    <property type="protein sequence ID" value="MEJ5976786.1"/>
    <property type="molecule type" value="Genomic_DNA"/>
</dbReference>
<keyword evidence="3" id="KW-0805">Transcription regulation</keyword>
<dbReference type="InterPro" id="IPR036388">
    <property type="entry name" value="WH-like_DNA-bd_sf"/>
</dbReference>
<dbReference type="CDD" id="cd07377">
    <property type="entry name" value="WHTH_GntR"/>
    <property type="match status" value="1"/>
</dbReference>
<sequence>MWLPEITGSAGPKYLSISAALGRDIAAGTLRPGDRLPPQRELAEALRIDLGTVTRAYAEARRLGLIDADGRRGSFVREAGGVLATEQVAPFDTGMNLPPLPLRSSLPERYAEALREVLAGPTAAMRLQYQPGGGAPLDRQAGADWLAERGIPAEEDTVLVVSGAQTALHAIANAALEPGDAVCTGRFVYPGWLAIARRLGLQIVPLPGDDQGIDPEALDRACTDGTVRAVYLVPSNDNPTTATMDLARRQAIVAVARRHDIKIIEDDAYGRLGADPLPPLASLAPERTWHVASLSKIVSPALRVAYLRAPSLRDAWRLAADVHETTVMAPPLNVAAASQWLRDGTWSQLVGEVRAECVARQAIVAELLPAGSYRADPEGYHLWIPLAGDIAPAELAAALAPAGLSAVASETFAADRAETARGIRVSIGGSLGRDRLARALELLDALLHHRGSRALPLV</sequence>
<keyword evidence="7" id="KW-0808">Transferase</keyword>
<dbReference type="GO" id="GO:0008483">
    <property type="term" value="F:transaminase activity"/>
    <property type="evidence" value="ECO:0007669"/>
    <property type="project" value="UniProtKB-KW"/>
</dbReference>
<dbReference type="SUPFAM" id="SSF46785">
    <property type="entry name" value="Winged helix' DNA-binding domain"/>
    <property type="match status" value="1"/>
</dbReference>
<evidence type="ECO:0000256" key="1">
    <source>
        <dbReference type="ARBA" id="ARBA00005384"/>
    </source>
</evidence>
<proteinExistence type="inferred from homology"/>
<evidence type="ECO:0000256" key="3">
    <source>
        <dbReference type="ARBA" id="ARBA00023015"/>
    </source>
</evidence>
<keyword evidence="5" id="KW-0804">Transcription</keyword>
<comment type="similarity">
    <text evidence="1">In the C-terminal section; belongs to the class-I pyridoxal-phosphate-dependent aminotransferase family.</text>
</comment>
<gene>
    <name evidence="7" type="ORF">WG901_09085</name>
</gene>
<dbReference type="SMART" id="SM00345">
    <property type="entry name" value="HTH_GNTR"/>
    <property type="match status" value="1"/>
</dbReference>
<dbReference type="Proteomes" id="UP001361239">
    <property type="component" value="Unassembled WGS sequence"/>
</dbReference>
<keyword evidence="2" id="KW-0663">Pyridoxal phosphate</keyword>
<evidence type="ECO:0000313" key="8">
    <source>
        <dbReference type="Proteomes" id="UP001361239"/>
    </source>
</evidence>
<dbReference type="CDD" id="cd00609">
    <property type="entry name" value="AAT_like"/>
    <property type="match status" value="1"/>
</dbReference>
<name>A0ABU8RUV7_9SPHN</name>
<dbReference type="PROSITE" id="PS50949">
    <property type="entry name" value="HTH_GNTR"/>
    <property type="match status" value="1"/>
</dbReference>
<dbReference type="Gene3D" id="1.10.10.10">
    <property type="entry name" value="Winged helix-like DNA-binding domain superfamily/Winged helix DNA-binding domain"/>
    <property type="match status" value="1"/>
</dbReference>
<evidence type="ECO:0000256" key="2">
    <source>
        <dbReference type="ARBA" id="ARBA00022898"/>
    </source>
</evidence>
<dbReference type="PANTHER" id="PTHR46577:SF1">
    <property type="entry name" value="HTH-TYPE TRANSCRIPTIONAL REGULATORY PROTEIN GABR"/>
    <property type="match status" value="1"/>
</dbReference>
<evidence type="ECO:0000313" key="7">
    <source>
        <dbReference type="EMBL" id="MEJ5976786.1"/>
    </source>
</evidence>
<organism evidence="7 8">
    <name type="scientific">Novosphingobium anseongense</name>
    <dbReference type="NCBI Taxonomy" id="3133436"/>
    <lineage>
        <taxon>Bacteria</taxon>
        <taxon>Pseudomonadati</taxon>
        <taxon>Pseudomonadota</taxon>
        <taxon>Alphaproteobacteria</taxon>
        <taxon>Sphingomonadales</taxon>
        <taxon>Sphingomonadaceae</taxon>
        <taxon>Novosphingobium</taxon>
    </lineage>
</organism>
<dbReference type="InterPro" id="IPR004839">
    <property type="entry name" value="Aminotransferase_I/II_large"/>
</dbReference>
<evidence type="ECO:0000256" key="5">
    <source>
        <dbReference type="ARBA" id="ARBA00023163"/>
    </source>
</evidence>
<protein>
    <submittedName>
        <fullName evidence="7">PLP-dependent aminotransferase family protein</fullName>
    </submittedName>
</protein>
<dbReference type="InterPro" id="IPR015421">
    <property type="entry name" value="PyrdxlP-dep_Trfase_major"/>
</dbReference>
<comment type="caution">
    <text evidence="7">The sequence shown here is derived from an EMBL/GenBank/DDBJ whole genome shotgun (WGS) entry which is preliminary data.</text>
</comment>
<dbReference type="InterPro" id="IPR015424">
    <property type="entry name" value="PyrdxlP-dep_Trfase"/>
</dbReference>
<keyword evidence="7" id="KW-0032">Aminotransferase</keyword>
<dbReference type="PANTHER" id="PTHR46577">
    <property type="entry name" value="HTH-TYPE TRANSCRIPTIONAL REGULATORY PROTEIN GABR"/>
    <property type="match status" value="1"/>
</dbReference>
<keyword evidence="8" id="KW-1185">Reference proteome</keyword>
<accession>A0ABU8RUV7</accession>
<feature type="domain" description="HTH gntR-type" evidence="6">
    <location>
        <begin position="11"/>
        <end position="79"/>
    </location>
</feature>
<keyword evidence="4" id="KW-0238">DNA-binding</keyword>
<dbReference type="SUPFAM" id="SSF53383">
    <property type="entry name" value="PLP-dependent transferases"/>
    <property type="match status" value="1"/>
</dbReference>